<dbReference type="RefSeq" id="WP_083643822.1">
    <property type="nucleotide sequence ID" value="NZ_AMRU01000002.1"/>
</dbReference>
<sequence>MIFLINLVTALYCSCLPVPEITLQENPPKQEVIQYSSRLCEGDRLQFGNKAIQFKKVVSDSRCPKGTTCIWAGEVKVLVEFFEDGHSLGEEVINGANFNLAQIFGKKSWNLNGFQVSPYPSIHYKIEPEEYSLSLNISETIVEEN</sequence>
<protein>
    <submittedName>
        <fullName evidence="1">Uncharacterized protein</fullName>
    </submittedName>
</protein>
<name>A0A1L7I330_9FLAO</name>
<accession>A0A1L7I330</accession>
<evidence type="ECO:0000313" key="1">
    <source>
        <dbReference type="EMBL" id="APU68006.1"/>
    </source>
</evidence>
<dbReference type="OrthoDB" id="163809at2"/>
<dbReference type="KEGG" id="gfl:GRFL_1282"/>
<reference evidence="1 2" key="1">
    <citation type="submission" date="2016-07" db="EMBL/GenBank/DDBJ databases">
        <title>Multi-omics approach to identify versatile polysaccharide utilization systems of a marine flavobacterium Gramella flava.</title>
        <authorList>
            <person name="Tang K."/>
        </authorList>
    </citation>
    <scope>NUCLEOTIDE SEQUENCE [LARGE SCALE GENOMIC DNA]</scope>
    <source>
        <strain evidence="1 2">JLT2011</strain>
    </source>
</reference>
<dbReference type="EMBL" id="CP016359">
    <property type="protein sequence ID" value="APU68006.1"/>
    <property type="molecule type" value="Genomic_DNA"/>
</dbReference>
<dbReference type="AlphaFoldDB" id="A0A1L7I330"/>
<proteinExistence type="predicted"/>
<gene>
    <name evidence="1" type="ORF">GRFL_1282</name>
</gene>
<keyword evidence="2" id="KW-1185">Reference proteome</keyword>
<dbReference type="STRING" id="1229726.GRFL_1282"/>
<dbReference type="Proteomes" id="UP000186230">
    <property type="component" value="Chromosome"/>
</dbReference>
<organism evidence="1 2">
    <name type="scientific">Christiangramia flava JLT2011</name>
    <dbReference type="NCBI Taxonomy" id="1229726"/>
    <lineage>
        <taxon>Bacteria</taxon>
        <taxon>Pseudomonadati</taxon>
        <taxon>Bacteroidota</taxon>
        <taxon>Flavobacteriia</taxon>
        <taxon>Flavobacteriales</taxon>
        <taxon>Flavobacteriaceae</taxon>
        <taxon>Christiangramia</taxon>
    </lineage>
</organism>
<evidence type="ECO:0000313" key="2">
    <source>
        <dbReference type="Proteomes" id="UP000186230"/>
    </source>
</evidence>